<evidence type="ECO:0000256" key="1">
    <source>
        <dbReference type="SAM" id="Phobius"/>
    </source>
</evidence>
<feature type="transmembrane region" description="Helical" evidence="1">
    <location>
        <begin position="33"/>
        <end position="56"/>
    </location>
</feature>
<name>A0A3P8RWK3_AMPPE</name>
<organism evidence="3 4">
    <name type="scientific">Amphiprion percula</name>
    <name type="common">Orange clownfish</name>
    <name type="synonym">Lutjanus percula</name>
    <dbReference type="NCBI Taxonomy" id="161767"/>
    <lineage>
        <taxon>Eukaryota</taxon>
        <taxon>Metazoa</taxon>
        <taxon>Chordata</taxon>
        <taxon>Craniata</taxon>
        <taxon>Vertebrata</taxon>
        <taxon>Euteleostomi</taxon>
        <taxon>Actinopterygii</taxon>
        <taxon>Neopterygii</taxon>
        <taxon>Teleostei</taxon>
        <taxon>Neoteleostei</taxon>
        <taxon>Acanthomorphata</taxon>
        <taxon>Ovalentaria</taxon>
        <taxon>Pomacentridae</taxon>
        <taxon>Amphiprion</taxon>
    </lineage>
</organism>
<keyword evidence="1" id="KW-0472">Membrane</keyword>
<keyword evidence="1" id="KW-0812">Transmembrane</keyword>
<dbReference type="Proteomes" id="UP000265080">
    <property type="component" value="Chromosome 7"/>
</dbReference>
<dbReference type="PROSITE" id="PS50835">
    <property type="entry name" value="IG_LIKE"/>
    <property type="match status" value="1"/>
</dbReference>
<dbReference type="Ensembl" id="ENSAPET00000004606.1">
    <property type="protein sequence ID" value="ENSAPEP00000004486.1"/>
    <property type="gene ID" value="ENSAPEG00000003247.1"/>
</dbReference>
<dbReference type="InterPro" id="IPR036179">
    <property type="entry name" value="Ig-like_dom_sf"/>
</dbReference>
<feature type="transmembrane region" description="Helical" evidence="1">
    <location>
        <begin position="181"/>
        <end position="204"/>
    </location>
</feature>
<proteinExistence type="predicted"/>
<dbReference type="SUPFAM" id="SSF48726">
    <property type="entry name" value="Immunoglobulin"/>
    <property type="match status" value="1"/>
</dbReference>
<dbReference type="InterPro" id="IPR013783">
    <property type="entry name" value="Ig-like_fold"/>
</dbReference>
<reference evidence="3 4" key="1">
    <citation type="submission" date="2018-03" db="EMBL/GenBank/DDBJ databases">
        <title>Finding Nemo's genes: A chromosome-scale reference assembly of the genome of the orange clownfish Amphiprion percula.</title>
        <authorList>
            <person name="Lehmann R."/>
        </authorList>
    </citation>
    <scope>NUCLEOTIDE SEQUENCE</scope>
</reference>
<reference evidence="3" key="3">
    <citation type="submission" date="2025-09" db="UniProtKB">
        <authorList>
            <consortium name="Ensembl"/>
        </authorList>
    </citation>
    <scope>IDENTIFICATION</scope>
</reference>
<dbReference type="PANTHER" id="PTHR15193">
    <property type="entry name" value="CD83 ANTIGEN"/>
    <property type="match status" value="1"/>
</dbReference>
<accession>A0A3P8RWK3</accession>
<dbReference type="STRING" id="161767.ENSAPEP00000004486"/>
<dbReference type="PANTHER" id="PTHR15193:SF1">
    <property type="entry name" value="CD83 ANTIGEN"/>
    <property type="match status" value="1"/>
</dbReference>
<dbReference type="GeneTree" id="ENSGT00510000051337"/>
<keyword evidence="4" id="KW-1185">Reference proteome</keyword>
<dbReference type="AlphaFoldDB" id="A0A3P8RWK3"/>
<protein>
    <recommendedName>
        <fullName evidence="2">Ig-like domain-containing protein</fullName>
    </recommendedName>
</protein>
<reference evidence="3" key="2">
    <citation type="submission" date="2025-08" db="UniProtKB">
        <authorList>
            <consortium name="Ensembl"/>
        </authorList>
    </citation>
    <scope>IDENTIFICATION</scope>
</reference>
<dbReference type="Pfam" id="PF13895">
    <property type="entry name" value="Ig_2"/>
    <property type="match status" value="1"/>
</dbReference>
<dbReference type="InterPro" id="IPR003599">
    <property type="entry name" value="Ig_sub"/>
</dbReference>
<feature type="domain" description="Ig-like" evidence="2">
    <location>
        <begin position="38"/>
        <end position="164"/>
    </location>
</feature>
<dbReference type="Gene3D" id="2.60.40.10">
    <property type="entry name" value="Immunoglobulins"/>
    <property type="match status" value="1"/>
</dbReference>
<dbReference type="CDD" id="cd00096">
    <property type="entry name" value="Ig"/>
    <property type="match status" value="1"/>
</dbReference>
<keyword evidence="1" id="KW-1133">Transmembrane helix</keyword>
<evidence type="ECO:0000313" key="4">
    <source>
        <dbReference type="Proteomes" id="UP000265080"/>
    </source>
</evidence>
<evidence type="ECO:0000313" key="3">
    <source>
        <dbReference type="Ensembl" id="ENSAPEP00000004486.1"/>
    </source>
</evidence>
<evidence type="ECO:0000259" key="2">
    <source>
        <dbReference type="PROSITE" id="PS50835"/>
    </source>
</evidence>
<sequence length="251" mass="27956">MKAQSLVSQHCIFERRADCLFIPFLWKKQKLNYILMQPNVLLCSSGVTLVLSAAVMEDMPQVVVLSGEDCVLPCTAKHKPGVQYRAVTWYQGGEDPSDVSGLLTRNLLNHLVRWYSGVERNVSFVDDSNDIYLPSVTCSDSGVYRCHLTASVGEQNRKGQILLTVADCPVGPTEYEASDTYLVIFATALLIVALVIFLLSYACLKNTVKEKKKTSKKETFLNAPLKPLDKKDLMLIYTLGPKTSTMKHICV</sequence>
<dbReference type="SMART" id="SM00409">
    <property type="entry name" value="IG"/>
    <property type="match status" value="1"/>
</dbReference>
<dbReference type="InterPro" id="IPR007110">
    <property type="entry name" value="Ig-like_dom"/>
</dbReference>